<dbReference type="NCBIfam" id="TIGR00526">
    <property type="entry name" value="folB_dom"/>
    <property type="match status" value="1"/>
</dbReference>
<dbReference type="Gene3D" id="3.30.1130.10">
    <property type="match status" value="1"/>
</dbReference>
<protein>
    <recommendedName>
        <fullName evidence="6">7,8-dihydroneopterin aldolase</fullName>
        <ecNumber evidence="6">4.1.2.25</ecNumber>
    </recommendedName>
</protein>
<evidence type="ECO:0000259" key="7">
    <source>
        <dbReference type="SMART" id="SM00905"/>
    </source>
</evidence>
<comment type="function">
    <text evidence="6">Catalyzes the conversion of 7,8-dihydroneopterin to 6-hydroxymethyl-7,8-dihydropterin.</text>
</comment>
<evidence type="ECO:0000313" key="8">
    <source>
        <dbReference type="EMBL" id="NNM71478.1"/>
    </source>
</evidence>
<evidence type="ECO:0000256" key="5">
    <source>
        <dbReference type="ARBA" id="ARBA00023239"/>
    </source>
</evidence>
<dbReference type="RefSeq" id="WP_171216935.1">
    <property type="nucleotide sequence ID" value="NZ_JABEPP010000001.1"/>
</dbReference>
<feature type="domain" description="Dihydroneopterin aldolase/epimerase" evidence="7">
    <location>
        <begin position="5"/>
        <end position="118"/>
    </location>
</feature>
<name>A0A849I2A1_9HYPH</name>
<dbReference type="GO" id="GO:0005737">
    <property type="term" value="C:cytoplasm"/>
    <property type="evidence" value="ECO:0007669"/>
    <property type="project" value="TreeGrafter"/>
</dbReference>
<dbReference type="PANTHER" id="PTHR42844:SF1">
    <property type="entry name" value="DIHYDRONEOPTERIN ALDOLASE 1-RELATED"/>
    <property type="match status" value="1"/>
</dbReference>
<dbReference type="UniPathway" id="UPA00077">
    <property type="reaction ID" value="UER00154"/>
</dbReference>
<comment type="caution">
    <text evidence="8">The sequence shown here is derived from an EMBL/GenBank/DDBJ whole genome shotgun (WGS) entry which is preliminary data.</text>
</comment>
<dbReference type="Pfam" id="PF02152">
    <property type="entry name" value="FolB"/>
    <property type="match status" value="1"/>
</dbReference>
<evidence type="ECO:0000256" key="2">
    <source>
        <dbReference type="ARBA" id="ARBA00005013"/>
    </source>
</evidence>
<dbReference type="Proteomes" id="UP000564885">
    <property type="component" value="Unassembled WGS sequence"/>
</dbReference>
<evidence type="ECO:0000256" key="1">
    <source>
        <dbReference type="ARBA" id="ARBA00001353"/>
    </source>
</evidence>
<evidence type="ECO:0000256" key="4">
    <source>
        <dbReference type="ARBA" id="ARBA00022909"/>
    </source>
</evidence>
<keyword evidence="4 6" id="KW-0289">Folate biosynthesis</keyword>
<evidence type="ECO:0000313" key="9">
    <source>
        <dbReference type="Proteomes" id="UP000564885"/>
    </source>
</evidence>
<dbReference type="SUPFAM" id="SSF55620">
    <property type="entry name" value="Tetrahydrobiopterin biosynthesis enzymes-like"/>
    <property type="match status" value="1"/>
</dbReference>
<accession>A0A849I2A1</accession>
<evidence type="ECO:0000256" key="3">
    <source>
        <dbReference type="ARBA" id="ARBA00005708"/>
    </source>
</evidence>
<comment type="similarity">
    <text evidence="3 6">Belongs to the DHNA family.</text>
</comment>
<dbReference type="EMBL" id="JABEPP010000001">
    <property type="protein sequence ID" value="NNM71478.1"/>
    <property type="molecule type" value="Genomic_DNA"/>
</dbReference>
<comment type="catalytic activity">
    <reaction evidence="1 6">
        <text>7,8-dihydroneopterin = 6-hydroxymethyl-7,8-dihydropterin + glycolaldehyde</text>
        <dbReference type="Rhea" id="RHEA:10540"/>
        <dbReference type="ChEBI" id="CHEBI:17001"/>
        <dbReference type="ChEBI" id="CHEBI:17071"/>
        <dbReference type="ChEBI" id="CHEBI:44841"/>
        <dbReference type="EC" id="4.1.2.25"/>
    </reaction>
</comment>
<proteinExistence type="inferred from homology"/>
<keyword evidence="5 6" id="KW-0456">Lyase</keyword>
<dbReference type="EC" id="4.1.2.25" evidence="6"/>
<dbReference type="GO" id="GO:0046656">
    <property type="term" value="P:folic acid biosynthetic process"/>
    <property type="evidence" value="ECO:0007669"/>
    <property type="project" value="UniProtKB-UniRule"/>
</dbReference>
<reference evidence="8 9" key="1">
    <citation type="submission" date="2020-04" db="EMBL/GenBank/DDBJ databases">
        <title>Enterovirga sp. isolate from soil.</title>
        <authorList>
            <person name="Chea S."/>
            <person name="Kim D.-U."/>
        </authorList>
    </citation>
    <scope>NUCLEOTIDE SEQUENCE [LARGE SCALE GENOMIC DNA]</scope>
    <source>
        <strain evidence="8 9">DB1703</strain>
    </source>
</reference>
<keyword evidence="9" id="KW-1185">Reference proteome</keyword>
<dbReference type="GO" id="GO:0004150">
    <property type="term" value="F:dihydroneopterin aldolase activity"/>
    <property type="evidence" value="ECO:0007669"/>
    <property type="project" value="UniProtKB-UniRule"/>
</dbReference>
<dbReference type="NCBIfam" id="TIGR00525">
    <property type="entry name" value="folB"/>
    <property type="match status" value="1"/>
</dbReference>
<sequence length="122" mass="13519">MSDRIVLHRIAIYAYHGVLAEEERIGQRFYVSLDCRLDLREVGRTDTLHTGVSYADLAQVATDVATRRRFRTIEAVAETIAGELLSKFPPLDAVTVTVDKPGAPVPAILDGISVEITRRRAD</sequence>
<dbReference type="AlphaFoldDB" id="A0A849I2A1"/>
<dbReference type="InterPro" id="IPR006156">
    <property type="entry name" value="Dihydroneopterin_aldolase"/>
</dbReference>
<comment type="pathway">
    <text evidence="2 6">Cofactor biosynthesis; tetrahydrofolate biosynthesis; 2-amino-4-hydroxy-6-hydroxymethyl-7,8-dihydropteridine diphosphate from 7,8-dihydroneopterin triphosphate: step 3/4.</text>
</comment>
<dbReference type="InterPro" id="IPR043133">
    <property type="entry name" value="GTP-CH-I_C/QueF"/>
</dbReference>
<dbReference type="SMART" id="SM00905">
    <property type="entry name" value="FolB"/>
    <property type="match status" value="1"/>
</dbReference>
<dbReference type="GO" id="GO:0046654">
    <property type="term" value="P:tetrahydrofolate biosynthetic process"/>
    <property type="evidence" value="ECO:0007669"/>
    <property type="project" value="UniProtKB-UniRule"/>
</dbReference>
<dbReference type="CDD" id="cd00534">
    <property type="entry name" value="DHNA_DHNTPE"/>
    <property type="match status" value="1"/>
</dbReference>
<gene>
    <name evidence="8" type="primary">folB</name>
    <name evidence="8" type="ORF">HJG44_03580</name>
</gene>
<dbReference type="PANTHER" id="PTHR42844">
    <property type="entry name" value="DIHYDRONEOPTERIN ALDOLASE 1-RELATED"/>
    <property type="match status" value="1"/>
</dbReference>
<dbReference type="InterPro" id="IPR006157">
    <property type="entry name" value="FolB_dom"/>
</dbReference>
<evidence type="ECO:0000256" key="6">
    <source>
        <dbReference type="RuleBase" id="RU362079"/>
    </source>
</evidence>
<organism evidence="8 9">
    <name type="scientific">Enterovirga aerilata</name>
    <dbReference type="NCBI Taxonomy" id="2730920"/>
    <lineage>
        <taxon>Bacteria</taxon>
        <taxon>Pseudomonadati</taxon>
        <taxon>Pseudomonadota</taxon>
        <taxon>Alphaproteobacteria</taxon>
        <taxon>Hyphomicrobiales</taxon>
        <taxon>Methylobacteriaceae</taxon>
        <taxon>Enterovirga</taxon>
    </lineage>
</organism>